<evidence type="ECO:0000256" key="3">
    <source>
        <dbReference type="ARBA" id="ARBA00023002"/>
    </source>
</evidence>
<organism evidence="4 5">
    <name type="scientific">Pterulicium gracile</name>
    <dbReference type="NCBI Taxonomy" id="1884261"/>
    <lineage>
        <taxon>Eukaryota</taxon>
        <taxon>Fungi</taxon>
        <taxon>Dikarya</taxon>
        <taxon>Basidiomycota</taxon>
        <taxon>Agaricomycotina</taxon>
        <taxon>Agaricomycetes</taxon>
        <taxon>Agaricomycetidae</taxon>
        <taxon>Agaricales</taxon>
        <taxon>Pleurotineae</taxon>
        <taxon>Pterulaceae</taxon>
        <taxon>Pterulicium</taxon>
    </lineage>
</organism>
<accession>A0A5C3QKB2</accession>
<dbReference type="Gene3D" id="3.20.20.70">
    <property type="entry name" value="Aldolase class I"/>
    <property type="match status" value="2"/>
</dbReference>
<dbReference type="Pfam" id="PF03060">
    <property type="entry name" value="NMO"/>
    <property type="match status" value="1"/>
</dbReference>
<dbReference type="STRING" id="1884261.A0A5C3QKB2"/>
<keyword evidence="3" id="KW-0560">Oxidoreductase</keyword>
<dbReference type="InterPro" id="IPR013785">
    <property type="entry name" value="Aldolase_TIM"/>
</dbReference>
<evidence type="ECO:0000256" key="1">
    <source>
        <dbReference type="ARBA" id="ARBA00022630"/>
    </source>
</evidence>
<dbReference type="SUPFAM" id="SSF51412">
    <property type="entry name" value="Inosine monophosphate dehydrogenase (IMPDH)"/>
    <property type="match status" value="1"/>
</dbReference>
<dbReference type="EMBL" id="ML178827">
    <property type="protein sequence ID" value="TFL00911.1"/>
    <property type="molecule type" value="Genomic_DNA"/>
</dbReference>
<evidence type="ECO:0000313" key="4">
    <source>
        <dbReference type="EMBL" id="TFL00911.1"/>
    </source>
</evidence>
<sequence length="296" mass="31655">MAKKTITTSITEMFGIKHPVLRADMNVAAGPRLAAAVTNAGGLGVIRGFGYTPKKLAPAAIEELKSMLNDPNAPFGVGGTARKTNVHSNHYNYTHGQPASLLDVIIDEKTTLFVCAVGVPPREAVERLHRGRTSSFTGKPVYVIGAGAVVDGRGLAANLAWGRRRFVASIQAGASKRQKELITKAGFGETLRTLVYTGRPLRVLRTAYVAEWSVVPTETTRQAEARKLLDQGLVPHNQELQAHPEKFLLGKDWLMGEGCALIEDVLSALEIVEGMVKGAVGVLEGGYKMLGGGAKF</sequence>
<dbReference type="GO" id="GO:0018580">
    <property type="term" value="F:nitronate monooxygenase activity"/>
    <property type="evidence" value="ECO:0007669"/>
    <property type="project" value="InterPro"/>
</dbReference>
<keyword evidence="5" id="KW-1185">Reference proteome</keyword>
<dbReference type="CDD" id="cd04730">
    <property type="entry name" value="NPD_like"/>
    <property type="match status" value="1"/>
</dbReference>
<evidence type="ECO:0000313" key="5">
    <source>
        <dbReference type="Proteomes" id="UP000305067"/>
    </source>
</evidence>
<dbReference type="AlphaFoldDB" id="A0A5C3QKB2"/>
<dbReference type="PANTHER" id="PTHR32332:SF31">
    <property type="entry name" value="2-NITROPROPANE DIOXYGENASE FAMILY, PUTATIVE (AFU_ORTHOLOGUE AFUA_2G09850)-RELATED"/>
    <property type="match status" value="1"/>
</dbReference>
<dbReference type="Proteomes" id="UP000305067">
    <property type="component" value="Unassembled WGS sequence"/>
</dbReference>
<protein>
    <submittedName>
        <fullName evidence="4">Uncharacterized protein</fullName>
    </submittedName>
</protein>
<dbReference type="OrthoDB" id="10265891at2759"/>
<keyword evidence="1" id="KW-0285">Flavoprotein</keyword>
<keyword evidence="2" id="KW-0288">FMN</keyword>
<reference evidence="4 5" key="1">
    <citation type="journal article" date="2019" name="Nat. Ecol. Evol.">
        <title>Megaphylogeny resolves global patterns of mushroom evolution.</title>
        <authorList>
            <person name="Varga T."/>
            <person name="Krizsan K."/>
            <person name="Foldi C."/>
            <person name="Dima B."/>
            <person name="Sanchez-Garcia M."/>
            <person name="Sanchez-Ramirez S."/>
            <person name="Szollosi G.J."/>
            <person name="Szarkandi J.G."/>
            <person name="Papp V."/>
            <person name="Albert L."/>
            <person name="Andreopoulos W."/>
            <person name="Angelini C."/>
            <person name="Antonin V."/>
            <person name="Barry K.W."/>
            <person name="Bougher N.L."/>
            <person name="Buchanan P."/>
            <person name="Buyck B."/>
            <person name="Bense V."/>
            <person name="Catcheside P."/>
            <person name="Chovatia M."/>
            <person name="Cooper J."/>
            <person name="Damon W."/>
            <person name="Desjardin D."/>
            <person name="Finy P."/>
            <person name="Geml J."/>
            <person name="Haridas S."/>
            <person name="Hughes K."/>
            <person name="Justo A."/>
            <person name="Karasinski D."/>
            <person name="Kautmanova I."/>
            <person name="Kiss B."/>
            <person name="Kocsube S."/>
            <person name="Kotiranta H."/>
            <person name="LaButti K.M."/>
            <person name="Lechner B.E."/>
            <person name="Liimatainen K."/>
            <person name="Lipzen A."/>
            <person name="Lukacs Z."/>
            <person name="Mihaltcheva S."/>
            <person name="Morgado L.N."/>
            <person name="Niskanen T."/>
            <person name="Noordeloos M.E."/>
            <person name="Ohm R.A."/>
            <person name="Ortiz-Santana B."/>
            <person name="Ovrebo C."/>
            <person name="Racz N."/>
            <person name="Riley R."/>
            <person name="Savchenko A."/>
            <person name="Shiryaev A."/>
            <person name="Soop K."/>
            <person name="Spirin V."/>
            <person name="Szebenyi C."/>
            <person name="Tomsovsky M."/>
            <person name="Tulloss R.E."/>
            <person name="Uehling J."/>
            <person name="Grigoriev I.V."/>
            <person name="Vagvolgyi C."/>
            <person name="Papp T."/>
            <person name="Martin F.M."/>
            <person name="Miettinen O."/>
            <person name="Hibbett D.S."/>
            <person name="Nagy L.G."/>
        </authorList>
    </citation>
    <scope>NUCLEOTIDE SEQUENCE [LARGE SCALE GENOMIC DNA]</scope>
    <source>
        <strain evidence="4 5">CBS 309.79</strain>
    </source>
</reference>
<evidence type="ECO:0000256" key="2">
    <source>
        <dbReference type="ARBA" id="ARBA00022643"/>
    </source>
</evidence>
<dbReference type="InterPro" id="IPR004136">
    <property type="entry name" value="NMO"/>
</dbReference>
<proteinExistence type="predicted"/>
<dbReference type="PANTHER" id="PTHR32332">
    <property type="entry name" value="2-NITROPROPANE DIOXYGENASE"/>
    <property type="match status" value="1"/>
</dbReference>
<gene>
    <name evidence="4" type="ORF">BDV98DRAFT_621231</name>
</gene>
<name>A0A5C3QKB2_9AGAR</name>